<evidence type="ECO:0000313" key="4">
    <source>
        <dbReference type="EMBL" id="SER45164.1"/>
    </source>
</evidence>
<dbReference type="AlphaFoldDB" id="A0A1H9PA87"/>
<dbReference type="EMBL" id="FOGW01000004">
    <property type="protein sequence ID" value="SER45164.1"/>
    <property type="molecule type" value="Genomic_DNA"/>
</dbReference>
<organism evidence="4 5">
    <name type="scientific">Lachnobacterium bovis</name>
    <dbReference type="NCBI Taxonomy" id="140626"/>
    <lineage>
        <taxon>Bacteria</taxon>
        <taxon>Bacillati</taxon>
        <taxon>Bacillota</taxon>
        <taxon>Clostridia</taxon>
        <taxon>Lachnospirales</taxon>
        <taxon>Lachnospiraceae</taxon>
        <taxon>Lachnobacterium</taxon>
    </lineage>
</organism>
<keyword evidence="2" id="KW-0472">Membrane</keyword>
<evidence type="ECO:0000256" key="2">
    <source>
        <dbReference type="SAM" id="Phobius"/>
    </source>
</evidence>
<evidence type="ECO:0000256" key="1">
    <source>
        <dbReference type="ARBA" id="ARBA00022801"/>
    </source>
</evidence>
<keyword evidence="1 4" id="KW-0378">Hydrolase</keyword>
<dbReference type="GO" id="GO:0016787">
    <property type="term" value="F:hydrolase activity"/>
    <property type="evidence" value="ECO:0007669"/>
    <property type="project" value="UniProtKB-KW"/>
</dbReference>
<dbReference type="Proteomes" id="UP000182471">
    <property type="component" value="Unassembled WGS sequence"/>
</dbReference>
<evidence type="ECO:0000259" key="3">
    <source>
        <dbReference type="Pfam" id="PF20434"/>
    </source>
</evidence>
<dbReference type="Pfam" id="PF20434">
    <property type="entry name" value="BD-FAE"/>
    <property type="match status" value="1"/>
</dbReference>
<proteinExistence type="predicted"/>
<dbReference type="PANTHER" id="PTHR48081">
    <property type="entry name" value="AB HYDROLASE SUPERFAMILY PROTEIN C4A8.06C"/>
    <property type="match status" value="1"/>
</dbReference>
<feature type="domain" description="BD-FAE-like" evidence="3">
    <location>
        <begin position="125"/>
        <end position="219"/>
    </location>
</feature>
<evidence type="ECO:0000313" key="5">
    <source>
        <dbReference type="Proteomes" id="UP000182471"/>
    </source>
</evidence>
<accession>A0A1H9PA87</accession>
<keyword evidence="2" id="KW-1133">Transmembrane helix</keyword>
<protein>
    <submittedName>
        <fullName evidence="4">Alpha/beta hydrolase family protein</fullName>
    </submittedName>
</protein>
<name>A0A1H9PA87_9FIRM</name>
<dbReference type="SUPFAM" id="SSF53474">
    <property type="entry name" value="alpha/beta-Hydrolases"/>
    <property type="match status" value="1"/>
</dbReference>
<dbReference type="InterPro" id="IPR029058">
    <property type="entry name" value="AB_hydrolase_fold"/>
</dbReference>
<dbReference type="Gene3D" id="3.40.50.1820">
    <property type="entry name" value="alpha/beta hydrolase"/>
    <property type="match status" value="1"/>
</dbReference>
<dbReference type="InterPro" id="IPR050300">
    <property type="entry name" value="GDXG_lipolytic_enzyme"/>
</dbReference>
<dbReference type="InterPro" id="IPR049492">
    <property type="entry name" value="BD-FAE-like_dom"/>
</dbReference>
<dbReference type="RefSeq" id="WP_074730298.1">
    <property type="nucleotide sequence ID" value="NZ_FOGW01000004.1"/>
</dbReference>
<keyword evidence="5" id="KW-1185">Reference proteome</keyword>
<dbReference type="PANTHER" id="PTHR48081:SF6">
    <property type="entry name" value="PEPTIDASE S9 PROLYL OLIGOPEPTIDASE CATALYTIC DOMAIN-CONTAINING PROTEIN"/>
    <property type="match status" value="1"/>
</dbReference>
<gene>
    <name evidence="4" type="ORF">SAMN02910429_00167</name>
</gene>
<keyword evidence="2" id="KW-0812">Transmembrane</keyword>
<reference evidence="5" key="1">
    <citation type="submission" date="2016-10" db="EMBL/GenBank/DDBJ databases">
        <authorList>
            <person name="Varghese N."/>
            <person name="Submissions S."/>
        </authorList>
    </citation>
    <scope>NUCLEOTIDE SEQUENCE [LARGE SCALE GENOMIC DNA]</scope>
    <source>
        <strain evidence="5">S1b</strain>
    </source>
</reference>
<sequence length="359" mass="41287">MKSKIKVGLKIGFLTVLGCLVMAIYRIIRLLKRRTNKVADYDKKIEIWNDVPGNANVLKKDKMNIRDDGNLLAWHVKFDLAISSKKYRDAEQIIDTFTYKHEVEGGYEKETFEDRPYIIPYLTDESDAAIIILPGGGFGYKSMDGRDDEGKAVAVTLQQNGINAFVLHYRSNPYEYPVPQLDLQRAIRFLKFHSSKYNINPNKIGLIGFSAGGFVSSCHINMVRGKNLFSKYYILDEIDTMDDNVLAVGLIYPAITLKYNVPMLFAMFNADDVRNEETRNKILEKYDLKTYLSTAKDIPQFIAWGTRDLMVGTKAIKEYINECKKSGVKVKEIIAPRQEHGFAQKYYMDDFIKWFKNII</sequence>
<feature type="transmembrane region" description="Helical" evidence="2">
    <location>
        <begin position="7"/>
        <end position="28"/>
    </location>
</feature>